<dbReference type="FunFam" id="3.80.10.10:FF:000111">
    <property type="entry name" value="LRR receptor-like serine/threonine-protein kinase ERECTA"/>
    <property type="match status" value="1"/>
</dbReference>
<dbReference type="OMA" id="IPSICTH"/>
<dbReference type="Proteomes" id="UP000215914">
    <property type="component" value="Chromosome 13"/>
</dbReference>
<sequence>MGNTRWGLGIRLVFIICVFSMTASQKWLGGGNQTAPSCSIQERLALLKFKRSIKDDHGMLSSWGVGNDCCSWERVGCDDATGRVVSLQLRSNVKEDYYLIDRPYALGSKDYYYGDRDYYLEGDELNTCLTELVNLKHLDLSGNDFQQSQIPEFIGSFRQLRYLNLSDAGFTGNIPHQIGNLSNLKVLDLGTPQEYLLSHDMSWISGLPKLEHLDLSGVDLSRTQNLDNLLYMIPSLLKVSLSRCGLSVAHLGSHHLNTSRDLASMRHLDLSENGFRGQLPSLFLNMTSLAFLDLSENDVSMAWSFGNLLNMIPSLLELRLSRCGLQKVNLSLANLNFSTHSNMQHLDLSHNEIEGGFPSVLANMSSLMSLDLSENILNSSIPVMPNLLKLDISGNEFRQIEDVGIWRQCHLKELIVSYNHLEGEMVGPLTNASKCSQYALEILYLDMCGLKCSIPESLGRLTNLRSLDLSSNALTGAIPEALRNLRSLQELYLSANQLISPIPNFHSQLTKLRLNHNQLNGSIPESLGRLTALTEIFLNSNRFTGPIPVFLGRLTSLRVFSLSSNLLNGTIPNSIGKLTKLNVLDVSNNFIQGVVSEDHFANLSLLKYLDATSNNKLLFNISHEWIPPFQLKLIRLGSCKIGDNFPQWIRTQKNLEKLVLSNASISGPLPTWLRLMPVISALDLSYNKLTGPLSNLPSVYDGRYEFYGELFLQNNHFSGLIPSRLCRRTYLEILDLSRNRLSGKIPKCLWNLPLMVMLLSSNKLSGVIPSPLGYPSLQWLQLNDNNFSGELPREYGYFVNLTVLDLGENQISGNIPNWIGEKLSLLSALRLHKNNFTGRIPHSLCKSGLQILDLAHNNLTGSIPHCFGELSGMKGKSAVNYMIIYLPLSVYSNMMQVLKGVALNYTSTLKYVTNIDLSSNKLVGEIPEALTTLDALMGLNLCNNHFSRGIPKNIGNMKSLISLDLSANELTGTIPLSIAALNFLSYLNLSHNNLSGQIPTGNQLQTLTDPSMYSDNTYLCGKPLPKECSPHENTTSKNIYKNANEPKKVWFYLDVMSGFATGFWGIIGVLFFKKQWRRKLFMYSEIAMDKIYVAVAVRVLKMKRGRGREAA</sequence>
<keyword evidence="16" id="KW-0808">Transferase</keyword>
<evidence type="ECO:0000256" key="8">
    <source>
        <dbReference type="ARBA" id="ARBA00022737"/>
    </source>
</evidence>
<dbReference type="Gramene" id="mRNA:HanXRQr2_Chr13g0566011">
    <property type="protein sequence ID" value="CDS:HanXRQr2_Chr13g0566011.1"/>
    <property type="gene ID" value="HanXRQr2_Chr13g0566011"/>
</dbReference>
<reference evidence="17" key="2">
    <citation type="submission" date="2017-02" db="EMBL/GenBank/DDBJ databases">
        <title>Sunflower complete genome.</title>
        <authorList>
            <person name="Langlade N."/>
            <person name="Munos S."/>
        </authorList>
    </citation>
    <scope>NUCLEOTIDE SEQUENCE [LARGE SCALE GENOMIC DNA]</scope>
    <source>
        <tissue evidence="17">Leaves</tissue>
    </source>
</reference>
<dbReference type="Pfam" id="PF00560">
    <property type="entry name" value="LRR_1"/>
    <property type="match status" value="10"/>
</dbReference>
<dbReference type="Pfam" id="PF23598">
    <property type="entry name" value="LRR_14"/>
    <property type="match status" value="1"/>
</dbReference>
<evidence type="ECO:0000256" key="1">
    <source>
        <dbReference type="ARBA" id="ARBA00004251"/>
    </source>
</evidence>
<dbReference type="AlphaFoldDB" id="A0A251SNJ7"/>
<dbReference type="SUPFAM" id="SSF52058">
    <property type="entry name" value="L domain-like"/>
    <property type="match status" value="3"/>
</dbReference>
<dbReference type="SMART" id="SM00365">
    <property type="entry name" value="LRR_SD22"/>
    <property type="match status" value="10"/>
</dbReference>
<keyword evidence="9 12" id="KW-1133">Transmembrane helix</keyword>
<comment type="subcellular location">
    <subcellularLocation>
        <location evidence="1">Cell membrane</location>
        <topology evidence="1">Single-pass type I membrane protein</topology>
    </subcellularLocation>
</comment>
<dbReference type="InterPro" id="IPR032675">
    <property type="entry name" value="LRR_dom_sf"/>
</dbReference>
<evidence type="ECO:0000259" key="15">
    <source>
        <dbReference type="Pfam" id="PF23598"/>
    </source>
</evidence>
<dbReference type="Pfam" id="PF08263">
    <property type="entry name" value="LRRNT_2"/>
    <property type="match status" value="1"/>
</dbReference>
<dbReference type="InterPro" id="IPR003591">
    <property type="entry name" value="Leu-rich_rpt_typical-subtyp"/>
</dbReference>
<dbReference type="GO" id="GO:0007165">
    <property type="term" value="P:signal transduction"/>
    <property type="evidence" value="ECO:0007669"/>
    <property type="project" value="UniProtKB-ARBA"/>
</dbReference>
<evidence type="ECO:0000256" key="11">
    <source>
        <dbReference type="ARBA" id="ARBA00023180"/>
    </source>
</evidence>
<protein>
    <submittedName>
        <fullName evidence="16">Non-specific serine/threonine protein kinase</fullName>
        <ecNumber evidence="16">2.7.11.1</ecNumber>
    </submittedName>
    <submittedName>
        <fullName evidence="17">Putative leucine-rich repeat protein, plant-type</fullName>
    </submittedName>
</protein>
<dbReference type="GO" id="GO:0004674">
    <property type="term" value="F:protein serine/threonine kinase activity"/>
    <property type="evidence" value="ECO:0007669"/>
    <property type="project" value="UniProtKB-KW"/>
</dbReference>
<evidence type="ECO:0000256" key="6">
    <source>
        <dbReference type="ARBA" id="ARBA00022692"/>
    </source>
</evidence>
<keyword evidence="4" id="KW-0597">Phosphoprotein</keyword>
<feature type="domain" description="Leucine-rich repeat-containing N-terminal plant-type" evidence="14">
    <location>
        <begin position="41"/>
        <end position="78"/>
    </location>
</feature>
<keyword evidence="3" id="KW-1003">Cell membrane</keyword>
<gene>
    <name evidence="17" type="ORF">HannXRQ_Chr13g0387131</name>
    <name evidence="16" type="ORF">HanXRQr2_Chr13g0566011</name>
</gene>
<evidence type="ECO:0000313" key="17">
    <source>
        <dbReference type="EMBL" id="OTG00093.1"/>
    </source>
</evidence>
<evidence type="ECO:0000259" key="14">
    <source>
        <dbReference type="Pfam" id="PF08263"/>
    </source>
</evidence>
<dbReference type="EMBL" id="CM007902">
    <property type="protein sequence ID" value="OTG00093.1"/>
    <property type="molecule type" value="Genomic_DNA"/>
</dbReference>
<feature type="signal peptide" evidence="13">
    <location>
        <begin position="1"/>
        <end position="24"/>
    </location>
</feature>
<dbReference type="OrthoDB" id="1060944at2759"/>
<dbReference type="SMART" id="SM00369">
    <property type="entry name" value="LRR_TYP"/>
    <property type="match status" value="10"/>
</dbReference>
<evidence type="ECO:0000256" key="10">
    <source>
        <dbReference type="ARBA" id="ARBA00023136"/>
    </source>
</evidence>
<dbReference type="FunFam" id="3.80.10.10:FF:000095">
    <property type="entry name" value="LRR receptor-like serine/threonine-protein kinase GSO1"/>
    <property type="match status" value="1"/>
</dbReference>
<dbReference type="FunFam" id="3.80.10.10:FF:000383">
    <property type="entry name" value="Leucine-rich repeat receptor protein kinase EMS1"/>
    <property type="match status" value="1"/>
</dbReference>
<reference evidence="16" key="3">
    <citation type="submission" date="2020-06" db="EMBL/GenBank/DDBJ databases">
        <title>Helianthus annuus Genome sequencing and assembly Release 2.</title>
        <authorList>
            <person name="Gouzy J."/>
            <person name="Langlade N."/>
            <person name="Munos S."/>
        </authorList>
    </citation>
    <scope>NUCLEOTIDE SEQUENCE</scope>
    <source>
        <tissue evidence="16">Leaves</tissue>
    </source>
</reference>
<keyword evidence="18" id="KW-1185">Reference proteome</keyword>
<evidence type="ECO:0000313" key="16">
    <source>
        <dbReference type="EMBL" id="KAF5771530.1"/>
    </source>
</evidence>
<dbReference type="Gene3D" id="3.80.10.10">
    <property type="entry name" value="Ribonuclease Inhibitor"/>
    <property type="match status" value="6"/>
</dbReference>
<comment type="similarity">
    <text evidence="2">Belongs to the RLP family.</text>
</comment>
<dbReference type="EC" id="2.7.11.1" evidence="16"/>
<evidence type="ECO:0000256" key="13">
    <source>
        <dbReference type="SAM" id="SignalP"/>
    </source>
</evidence>
<evidence type="ECO:0000256" key="4">
    <source>
        <dbReference type="ARBA" id="ARBA00022553"/>
    </source>
</evidence>
<keyword evidence="5" id="KW-0433">Leucine-rich repeat</keyword>
<dbReference type="InterPro" id="IPR046956">
    <property type="entry name" value="RLP23-like"/>
</dbReference>
<keyword evidence="6 12" id="KW-0812">Transmembrane</keyword>
<feature type="chain" id="PRO_5041060420" evidence="13">
    <location>
        <begin position="25"/>
        <end position="1111"/>
    </location>
</feature>
<evidence type="ECO:0000313" key="18">
    <source>
        <dbReference type="Proteomes" id="UP000215914"/>
    </source>
</evidence>
<dbReference type="EMBL" id="MNCJ02000328">
    <property type="protein sequence ID" value="KAF5771530.1"/>
    <property type="molecule type" value="Genomic_DNA"/>
</dbReference>
<dbReference type="InterPro" id="IPR013210">
    <property type="entry name" value="LRR_N_plant-typ"/>
</dbReference>
<evidence type="ECO:0000256" key="5">
    <source>
        <dbReference type="ARBA" id="ARBA00022614"/>
    </source>
</evidence>
<evidence type="ECO:0000256" key="3">
    <source>
        <dbReference type="ARBA" id="ARBA00022475"/>
    </source>
</evidence>
<keyword evidence="11" id="KW-0325">Glycoprotein</keyword>
<reference evidence="16 18" key="1">
    <citation type="journal article" date="2017" name="Nature">
        <title>The sunflower genome provides insights into oil metabolism, flowering and Asterid evolution.</title>
        <authorList>
            <person name="Badouin H."/>
            <person name="Gouzy J."/>
            <person name="Grassa C.J."/>
            <person name="Murat F."/>
            <person name="Staton S.E."/>
            <person name="Cottret L."/>
            <person name="Lelandais-Briere C."/>
            <person name="Owens G.L."/>
            <person name="Carrere S."/>
            <person name="Mayjonade B."/>
            <person name="Legrand L."/>
            <person name="Gill N."/>
            <person name="Kane N.C."/>
            <person name="Bowers J.E."/>
            <person name="Hubner S."/>
            <person name="Bellec A."/>
            <person name="Berard A."/>
            <person name="Berges H."/>
            <person name="Blanchet N."/>
            <person name="Boniface M.C."/>
            <person name="Brunel D."/>
            <person name="Catrice O."/>
            <person name="Chaidir N."/>
            <person name="Claudel C."/>
            <person name="Donnadieu C."/>
            <person name="Faraut T."/>
            <person name="Fievet G."/>
            <person name="Helmstetter N."/>
            <person name="King M."/>
            <person name="Knapp S.J."/>
            <person name="Lai Z."/>
            <person name="Le Paslier M.C."/>
            <person name="Lippi Y."/>
            <person name="Lorenzon L."/>
            <person name="Mandel J.R."/>
            <person name="Marage G."/>
            <person name="Marchand G."/>
            <person name="Marquand E."/>
            <person name="Bret-Mestries E."/>
            <person name="Morien E."/>
            <person name="Nambeesan S."/>
            <person name="Nguyen T."/>
            <person name="Pegot-Espagnet P."/>
            <person name="Pouilly N."/>
            <person name="Raftis F."/>
            <person name="Sallet E."/>
            <person name="Schiex T."/>
            <person name="Thomas J."/>
            <person name="Vandecasteele C."/>
            <person name="Vares D."/>
            <person name="Vear F."/>
            <person name="Vautrin S."/>
            <person name="Crespi M."/>
            <person name="Mangin B."/>
            <person name="Burke J.M."/>
            <person name="Salse J."/>
            <person name="Munos S."/>
            <person name="Vincourt P."/>
            <person name="Rieseberg L.H."/>
            <person name="Langlade N.B."/>
        </authorList>
    </citation>
    <scope>NUCLEOTIDE SEQUENCE [LARGE SCALE GENOMIC DNA]</scope>
    <source>
        <strain evidence="18">cv. SF193</strain>
        <tissue evidence="16">Leaves</tissue>
    </source>
</reference>
<evidence type="ECO:0000256" key="2">
    <source>
        <dbReference type="ARBA" id="ARBA00009592"/>
    </source>
</evidence>
<organism evidence="17 18">
    <name type="scientific">Helianthus annuus</name>
    <name type="common">Common sunflower</name>
    <dbReference type="NCBI Taxonomy" id="4232"/>
    <lineage>
        <taxon>Eukaryota</taxon>
        <taxon>Viridiplantae</taxon>
        <taxon>Streptophyta</taxon>
        <taxon>Embryophyta</taxon>
        <taxon>Tracheophyta</taxon>
        <taxon>Spermatophyta</taxon>
        <taxon>Magnoliopsida</taxon>
        <taxon>eudicotyledons</taxon>
        <taxon>Gunneridae</taxon>
        <taxon>Pentapetalae</taxon>
        <taxon>asterids</taxon>
        <taxon>campanulids</taxon>
        <taxon>Asterales</taxon>
        <taxon>Asteraceae</taxon>
        <taxon>Asteroideae</taxon>
        <taxon>Heliantheae alliance</taxon>
        <taxon>Heliantheae</taxon>
        <taxon>Helianthus</taxon>
    </lineage>
</organism>
<dbReference type="PROSITE" id="PS51450">
    <property type="entry name" value="LRR"/>
    <property type="match status" value="1"/>
</dbReference>
<accession>A0A251SNJ7</accession>
<dbReference type="FunCoup" id="A0A251SNJ7">
    <property type="interactions" value="1894"/>
</dbReference>
<keyword evidence="7 13" id="KW-0732">Signal</keyword>
<keyword evidence="10 12" id="KW-0472">Membrane</keyword>
<feature type="transmembrane region" description="Helical" evidence="12">
    <location>
        <begin position="1049"/>
        <end position="1072"/>
    </location>
</feature>
<keyword evidence="8" id="KW-0677">Repeat</keyword>
<dbReference type="GO" id="GO:0051707">
    <property type="term" value="P:response to other organism"/>
    <property type="evidence" value="ECO:0007669"/>
    <property type="project" value="UniProtKB-ARBA"/>
</dbReference>
<dbReference type="PANTHER" id="PTHR48063">
    <property type="entry name" value="LRR RECEPTOR-LIKE KINASE"/>
    <property type="match status" value="1"/>
</dbReference>
<evidence type="ECO:0000256" key="7">
    <source>
        <dbReference type="ARBA" id="ARBA00022729"/>
    </source>
</evidence>
<feature type="domain" description="Disease resistance R13L4/SHOC-2-like LRR" evidence="15">
    <location>
        <begin position="439"/>
        <end position="660"/>
    </location>
</feature>
<dbReference type="GO" id="GO:0006952">
    <property type="term" value="P:defense response"/>
    <property type="evidence" value="ECO:0007669"/>
    <property type="project" value="UniProtKB-ARBA"/>
</dbReference>
<name>A0A251SNJ7_HELAN</name>
<keyword evidence="16" id="KW-0723">Serine/threonine-protein kinase</keyword>
<dbReference type="FunFam" id="3.80.10.10:FF:000041">
    <property type="entry name" value="LRR receptor-like serine/threonine-protein kinase ERECTA"/>
    <property type="match status" value="1"/>
</dbReference>
<dbReference type="InterPro" id="IPR055414">
    <property type="entry name" value="LRR_R13L4/SHOC2-like"/>
</dbReference>
<dbReference type="GO" id="GO:0005886">
    <property type="term" value="C:plasma membrane"/>
    <property type="evidence" value="ECO:0007669"/>
    <property type="project" value="UniProtKB-SubCell"/>
</dbReference>
<evidence type="ECO:0000256" key="9">
    <source>
        <dbReference type="ARBA" id="ARBA00022989"/>
    </source>
</evidence>
<evidence type="ECO:0000256" key="12">
    <source>
        <dbReference type="SAM" id="Phobius"/>
    </source>
</evidence>
<dbReference type="PRINTS" id="PR00019">
    <property type="entry name" value="LEURICHRPT"/>
</dbReference>
<dbReference type="PANTHER" id="PTHR48063:SF112">
    <property type="entry name" value="RECEPTOR LIKE PROTEIN 30-LIKE"/>
    <property type="match status" value="1"/>
</dbReference>
<dbReference type="InterPro" id="IPR001611">
    <property type="entry name" value="Leu-rich_rpt"/>
</dbReference>
<dbReference type="STRING" id="4232.A0A251SNJ7"/>
<dbReference type="InParanoid" id="A0A251SNJ7"/>
<proteinExistence type="inferred from homology"/>
<keyword evidence="16" id="KW-0418">Kinase</keyword>